<keyword evidence="3" id="KW-1185">Reference proteome</keyword>
<evidence type="ECO:0000313" key="3">
    <source>
        <dbReference type="Proteomes" id="UP001139311"/>
    </source>
</evidence>
<feature type="compositionally biased region" description="Low complexity" evidence="1">
    <location>
        <begin position="153"/>
        <end position="175"/>
    </location>
</feature>
<dbReference type="Proteomes" id="UP001139311">
    <property type="component" value="Unassembled WGS sequence"/>
</dbReference>
<dbReference type="Pfam" id="PF10604">
    <property type="entry name" value="Polyketide_cyc2"/>
    <property type="match status" value="1"/>
</dbReference>
<dbReference type="Gene3D" id="3.30.530.20">
    <property type="match status" value="1"/>
</dbReference>
<proteinExistence type="predicted"/>
<accession>A0A9X1IBV6</accession>
<name>A0A9X1IBV6_9PROT</name>
<dbReference type="InterPro" id="IPR023393">
    <property type="entry name" value="START-like_dom_sf"/>
</dbReference>
<comment type="caution">
    <text evidence="2">The sequence shown here is derived from an EMBL/GenBank/DDBJ whole genome shotgun (WGS) entry which is preliminary data.</text>
</comment>
<dbReference type="InterPro" id="IPR019587">
    <property type="entry name" value="Polyketide_cyclase/dehydratase"/>
</dbReference>
<dbReference type="PANTHER" id="PTHR38588:SF1">
    <property type="entry name" value="BLL0334 PROTEIN"/>
    <property type="match status" value="1"/>
</dbReference>
<dbReference type="EMBL" id="JAJAQI010000007">
    <property type="protein sequence ID" value="MCB4821386.1"/>
    <property type="molecule type" value="Genomic_DNA"/>
</dbReference>
<reference evidence="2" key="1">
    <citation type="submission" date="2021-10" db="EMBL/GenBank/DDBJ databases">
        <title>Roseicella aerolatum sp. nov., isolated from aerosols of e-waste dismantling site.</title>
        <authorList>
            <person name="Qin T."/>
        </authorList>
    </citation>
    <scope>NUCLEOTIDE SEQUENCE</scope>
    <source>
        <strain evidence="2">GB24</strain>
    </source>
</reference>
<dbReference type="CDD" id="cd07823">
    <property type="entry name" value="SRPBCC_5"/>
    <property type="match status" value="1"/>
</dbReference>
<dbReference type="SUPFAM" id="SSF55961">
    <property type="entry name" value="Bet v1-like"/>
    <property type="match status" value="1"/>
</dbReference>
<feature type="region of interest" description="Disordered" evidence="1">
    <location>
        <begin position="153"/>
        <end position="185"/>
    </location>
</feature>
<dbReference type="InterPro" id="IPR010419">
    <property type="entry name" value="CO_DH_gsu"/>
</dbReference>
<dbReference type="PANTHER" id="PTHR38588">
    <property type="entry name" value="BLL0334 PROTEIN"/>
    <property type="match status" value="1"/>
</dbReference>
<evidence type="ECO:0000256" key="1">
    <source>
        <dbReference type="SAM" id="MobiDB-lite"/>
    </source>
</evidence>
<gene>
    <name evidence="2" type="ORF">LHA35_06535</name>
</gene>
<organism evidence="2 3">
    <name type="scientific">Roseicella aerolata</name>
    <dbReference type="NCBI Taxonomy" id="2883479"/>
    <lineage>
        <taxon>Bacteria</taxon>
        <taxon>Pseudomonadati</taxon>
        <taxon>Pseudomonadota</taxon>
        <taxon>Alphaproteobacteria</taxon>
        <taxon>Acetobacterales</taxon>
        <taxon>Roseomonadaceae</taxon>
        <taxon>Roseicella</taxon>
    </lineage>
</organism>
<sequence>MPELAEQTRIAAPLAAVWPLLSDPALVAGCIPGATLAPDQGDGLWRGAVKVRFGPTTATFRGEAKLDFDHAAHRCSIEGRGIDQRGASRALASGTVQASAEGEATLLEVQGSFTVTGPLETFANAGGVHVARALLAEFSANMAKLVAERAPAAAPEPAAPEPAAEAATPAARPAPAAAPPPPAPAAELSGARLLWRAFLSWLRSLFVQGKA</sequence>
<dbReference type="AlphaFoldDB" id="A0A9X1IBV6"/>
<protein>
    <submittedName>
        <fullName evidence="2">SRPBCC family protein</fullName>
    </submittedName>
</protein>
<dbReference type="RefSeq" id="WP_226606027.1">
    <property type="nucleotide sequence ID" value="NZ_JAJAQI010000007.1"/>
</dbReference>
<evidence type="ECO:0000313" key="2">
    <source>
        <dbReference type="EMBL" id="MCB4821386.1"/>
    </source>
</evidence>